<name>K6ZFL9_9ALTE</name>
<dbReference type="AlphaFoldDB" id="K6ZFL9"/>
<keyword evidence="2" id="KW-1185">Reference proteome</keyword>
<reference evidence="2" key="1">
    <citation type="journal article" date="2014" name="Environ. Microbiol.">
        <title>Comparative genomics of the marine bacterial genus Glaciecola reveals the high degree of genomic diversity and genomic characteristic for cold adaptation.</title>
        <authorList>
            <person name="Qin Q.L."/>
            <person name="Xie B.B."/>
            <person name="Yu Y."/>
            <person name="Shu Y.L."/>
            <person name="Rong J.C."/>
            <person name="Zhang Y.J."/>
            <person name="Zhao D.L."/>
            <person name="Chen X.L."/>
            <person name="Zhang X.Y."/>
            <person name="Chen B."/>
            <person name="Zhou B.C."/>
            <person name="Zhang Y.Z."/>
        </authorList>
    </citation>
    <scope>NUCLEOTIDE SEQUENCE [LARGE SCALE GENOMIC DNA]</scope>
    <source>
        <strain evidence="2">ACAM 615</strain>
    </source>
</reference>
<accession>K6ZFL9</accession>
<organism evidence="1 2">
    <name type="scientific">Brumicola pallidula DSM 14239 = ACAM 615</name>
    <dbReference type="NCBI Taxonomy" id="1121922"/>
    <lineage>
        <taxon>Bacteria</taxon>
        <taxon>Pseudomonadati</taxon>
        <taxon>Pseudomonadota</taxon>
        <taxon>Gammaproteobacteria</taxon>
        <taxon>Alteromonadales</taxon>
        <taxon>Alteromonadaceae</taxon>
        <taxon>Brumicola</taxon>
    </lineage>
</organism>
<comment type="caution">
    <text evidence="1">The sequence shown here is derived from an EMBL/GenBank/DDBJ whole genome shotgun (WGS) entry which is preliminary data.</text>
</comment>
<proteinExistence type="predicted"/>
<evidence type="ECO:0000313" key="1">
    <source>
        <dbReference type="EMBL" id="GAC27718.1"/>
    </source>
</evidence>
<dbReference type="Proteomes" id="UP000006251">
    <property type="component" value="Unassembled WGS sequence"/>
</dbReference>
<evidence type="ECO:0000313" key="2">
    <source>
        <dbReference type="Proteomes" id="UP000006251"/>
    </source>
</evidence>
<dbReference type="EMBL" id="BAEQ01000016">
    <property type="protein sequence ID" value="GAC27718.1"/>
    <property type="molecule type" value="Genomic_DNA"/>
</dbReference>
<sequence length="48" mass="5749">MTNKILIFRVPKRSTNFANLIAQESFGGFKYIKRDRLRQEVTRMLTKM</sequence>
<gene>
    <name evidence="1" type="ORF">GPAL_0838</name>
</gene>
<protein>
    <submittedName>
        <fullName evidence="1">Uncharacterized protein</fullName>
    </submittedName>
</protein>